<feature type="region of interest" description="Disordered" evidence="2">
    <location>
        <begin position="113"/>
        <end position="135"/>
    </location>
</feature>
<protein>
    <submittedName>
        <fullName evidence="4">Transposase</fullName>
    </submittedName>
</protein>
<dbReference type="RefSeq" id="WP_093205382.1">
    <property type="nucleotide sequence ID" value="NZ_FNGS01000007.1"/>
</dbReference>
<sequence>MNEKRRNRKHSVAFKTRLVKKYHSEGSLKRLAREHGIAHSLLEKWVKQYECLGAEGLLEQYGRDYAVEIKQEIIQAYIKGDLSLRGCCLKYAIRSESTLLGWLRRYEQSGVESLKQGRGRPRSMKQPKKESRPLTRLEELEKENLYLRAENELLKKLDALIREREAAPQKKRRPSRD</sequence>
<dbReference type="InterPro" id="IPR052057">
    <property type="entry name" value="IS150/IS1296_orfA-like"/>
</dbReference>
<proteinExistence type="inferred from homology"/>
<dbReference type="SUPFAM" id="SSF46689">
    <property type="entry name" value="Homeodomain-like"/>
    <property type="match status" value="2"/>
</dbReference>
<keyword evidence="7" id="KW-1185">Reference proteome</keyword>
<feature type="compositionally biased region" description="Basic residues" evidence="2">
    <location>
        <begin position="117"/>
        <end position="126"/>
    </location>
</feature>
<evidence type="ECO:0000313" key="6">
    <source>
        <dbReference type="EMBL" id="SDN11817.1"/>
    </source>
</evidence>
<reference evidence="4 7" key="1">
    <citation type="submission" date="2016-10" db="EMBL/GenBank/DDBJ databases">
        <authorList>
            <person name="de Groot N.N."/>
        </authorList>
    </citation>
    <scope>NUCLEOTIDE SEQUENCE [LARGE SCALE GENOMIC DNA]</scope>
    <source>
        <strain evidence="4 7">DSM 21668</strain>
    </source>
</reference>
<dbReference type="Gene3D" id="1.10.10.10">
    <property type="entry name" value="Winged helix-like DNA-binding domain superfamily/Winged helix DNA-binding domain"/>
    <property type="match status" value="2"/>
</dbReference>
<dbReference type="AlphaFoldDB" id="A0A1G9TXX0"/>
<dbReference type="Pfam" id="PF13518">
    <property type="entry name" value="HTH_28"/>
    <property type="match status" value="1"/>
</dbReference>
<feature type="domain" description="Insertion element IS150 protein InsJ-like helix-turn-helix" evidence="3">
    <location>
        <begin position="70"/>
        <end position="122"/>
    </location>
</feature>
<dbReference type="EMBL" id="FNGS01000007">
    <property type="protein sequence ID" value="SDM52468.1"/>
    <property type="molecule type" value="Genomic_DNA"/>
</dbReference>
<dbReference type="InterPro" id="IPR036388">
    <property type="entry name" value="WH-like_DNA-bd_sf"/>
</dbReference>
<evidence type="ECO:0000313" key="4">
    <source>
        <dbReference type="EMBL" id="SDM52468.1"/>
    </source>
</evidence>
<dbReference type="Pfam" id="PF01527">
    <property type="entry name" value="HTH_Tnp_1"/>
    <property type="match status" value="1"/>
</dbReference>
<dbReference type="InterPro" id="IPR002514">
    <property type="entry name" value="Transposase_8"/>
</dbReference>
<evidence type="ECO:0000313" key="7">
    <source>
        <dbReference type="Proteomes" id="UP000198901"/>
    </source>
</evidence>
<gene>
    <name evidence="4" type="ORF">SAMN04488090_3591</name>
    <name evidence="5" type="ORF">SAMN04488090_4922</name>
    <name evidence="6" type="ORF">SAMN04488090_5023</name>
</gene>
<dbReference type="STRING" id="563176.SAMN04488090_3591"/>
<evidence type="ECO:0000256" key="2">
    <source>
        <dbReference type="SAM" id="MobiDB-lite"/>
    </source>
</evidence>
<dbReference type="Proteomes" id="UP000198901">
    <property type="component" value="Unassembled WGS sequence"/>
</dbReference>
<comment type="similarity">
    <text evidence="1">Belongs to the IS150/IS1296 orfA family.</text>
</comment>
<organism evidence="4 7">
    <name type="scientific">Siphonobacter aquaeclarae</name>
    <dbReference type="NCBI Taxonomy" id="563176"/>
    <lineage>
        <taxon>Bacteria</taxon>
        <taxon>Pseudomonadati</taxon>
        <taxon>Bacteroidota</taxon>
        <taxon>Cytophagia</taxon>
        <taxon>Cytophagales</taxon>
        <taxon>Cytophagaceae</taxon>
        <taxon>Siphonobacter</taxon>
    </lineage>
</organism>
<dbReference type="OrthoDB" id="930609at2"/>
<dbReference type="InterPro" id="IPR055247">
    <property type="entry name" value="InsJ-like_HTH"/>
</dbReference>
<accession>A0A1G9TXX0</accession>
<dbReference type="PANTHER" id="PTHR33795:SF1">
    <property type="entry name" value="INSERTION ELEMENT IS150 PROTEIN INSJ"/>
    <property type="match status" value="1"/>
</dbReference>
<dbReference type="EMBL" id="FNGS01000016">
    <property type="protein sequence ID" value="SDN11817.1"/>
    <property type="molecule type" value="Genomic_DNA"/>
</dbReference>
<evidence type="ECO:0000313" key="5">
    <source>
        <dbReference type="EMBL" id="SDN07088.1"/>
    </source>
</evidence>
<name>A0A1G9TXX0_9BACT</name>
<dbReference type="PANTHER" id="PTHR33795">
    <property type="entry name" value="INSERTION ELEMENT IS150 PROTEIN INSJ"/>
    <property type="match status" value="1"/>
</dbReference>
<evidence type="ECO:0000256" key="1">
    <source>
        <dbReference type="ARBA" id="ARBA00038232"/>
    </source>
</evidence>
<dbReference type="InterPro" id="IPR009057">
    <property type="entry name" value="Homeodomain-like_sf"/>
</dbReference>
<dbReference type="EMBL" id="FNGS01000012">
    <property type="protein sequence ID" value="SDN07088.1"/>
    <property type="molecule type" value="Genomic_DNA"/>
</dbReference>
<evidence type="ECO:0000259" key="3">
    <source>
        <dbReference type="Pfam" id="PF13518"/>
    </source>
</evidence>